<dbReference type="AlphaFoldDB" id="A0A3Q7GUD3"/>
<evidence type="ECO:0000256" key="14">
    <source>
        <dbReference type="PROSITE-ProRule" id="PRU00175"/>
    </source>
</evidence>
<proteinExistence type="inferred from homology"/>
<evidence type="ECO:0000256" key="7">
    <source>
        <dbReference type="ARBA" id="ARBA00022723"/>
    </source>
</evidence>
<evidence type="ECO:0000256" key="1">
    <source>
        <dbReference type="ARBA" id="ARBA00000900"/>
    </source>
</evidence>
<organism evidence="18">
    <name type="scientific">Solanum lycopersicum</name>
    <name type="common">Tomato</name>
    <name type="synonym">Lycopersicon esculentum</name>
    <dbReference type="NCBI Taxonomy" id="4081"/>
    <lineage>
        <taxon>Eukaryota</taxon>
        <taxon>Viridiplantae</taxon>
        <taxon>Streptophyta</taxon>
        <taxon>Embryophyta</taxon>
        <taxon>Tracheophyta</taxon>
        <taxon>Spermatophyta</taxon>
        <taxon>Magnoliopsida</taxon>
        <taxon>eudicotyledons</taxon>
        <taxon>Gunneridae</taxon>
        <taxon>Pentapetalae</taxon>
        <taxon>asterids</taxon>
        <taxon>lamiids</taxon>
        <taxon>Solanales</taxon>
        <taxon>Solanaceae</taxon>
        <taxon>Solanoideae</taxon>
        <taxon>Solaneae</taxon>
        <taxon>Solanum</taxon>
        <taxon>Solanum subgen. Lycopersicon</taxon>
    </lineage>
</organism>
<reference evidence="18" key="2">
    <citation type="submission" date="2019-01" db="UniProtKB">
        <authorList>
            <consortium name="EnsemblPlants"/>
        </authorList>
    </citation>
    <scope>IDENTIFICATION</scope>
    <source>
        <strain evidence="18">cv. Heinz 1706</strain>
    </source>
</reference>
<sequence length="556" mass="63288">MGEMDVLSLRMTTRKKAAEFRVICGLLSVTTYGRGPDEDDNRWPPWLKPLLKERFFVQCKLHADSHKSECNMYCLQCNNAPLCSVCLAHHRDHPVIQIRRSSYHDVIRVNEIQKYLDISSVQTYIINSAKVVFLNERPQPRPGKGVTNTCEVCERSLLDSFKFCSLGCKSFHGSNLVSDNIPKGEFSTFIFIWCELDTPMYNKRILDDETLVPVSNPRTLVPYMSTRDCSQGFCSFYCPQWCYIIFPPPPQFDLPDDDDDSSPNFSPLVIAIIGILASAFLLVSYYTIISKYCGNSRRRGSHHQEESELEEEDHDPSNHEAWNVNAGGGLDEALIKSIRVFKFKKCDGLLTEGTDCSVCLSEFQEDESLRLLPKCSHAFHVMCIDTWLKSHSSCPLCRSQITSSNAPPLPLPPPVMEAPREIETTPPIQPERDIEMGIRVEETRDEEDVNHMNQEGRRRSLSMDYISQRRLSIADVLRIDHDEFHDCVTGEDCELQRDVGTSKQENNGEEMSKGGIRNNSLVQYCPMMMKRSLSSGRFLFTKCGRGQNMVTTLSNV</sequence>
<evidence type="ECO:0000256" key="9">
    <source>
        <dbReference type="ARBA" id="ARBA00022786"/>
    </source>
</evidence>
<dbReference type="InterPro" id="IPR001841">
    <property type="entry name" value="Znf_RING"/>
</dbReference>
<dbReference type="PaxDb" id="4081-Solyc06g061250.1.1"/>
<dbReference type="GO" id="GO:0008270">
    <property type="term" value="F:zinc ion binding"/>
    <property type="evidence" value="ECO:0007669"/>
    <property type="project" value="UniProtKB-KW"/>
</dbReference>
<keyword evidence="8 14" id="KW-0863">Zinc-finger</keyword>
<feature type="region of interest" description="Disordered" evidence="15">
    <location>
        <begin position="296"/>
        <end position="322"/>
    </location>
</feature>
<feature type="transmembrane region" description="Helical" evidence="16">
    <location>
        <begin position="268"/>
        <end position="289"/>
    </location>
</feature>
<dbReference type="GO" id="GO:0016020">
    <property type="term" value="C:membrane"/>
    <property type="evidence" value="ECO:0007669"/>
    <property type="project" value="UniProtKB-SubCell"/>
</dbReference>
<evidence type="ECO:0000313" key="19">
    <source>
        <dbReference type="Proteomes" id="UP000004994"/>
    </source>
</evidence>
<dbReference type="EnsemblPlants" id="Solyc06g061250.2.1">
    <property type="protein sequence ID" value="Solyc06g061250.2.1"/>
    <property type="gene ID" value="Solyc06g061250.2"/>
</dbReference>
<dbReference type="PANTHER" id="PTHR31065">
    <property type="entry name" value="PLATZ TRANSCRIPTION FACTOR FAMILY PROTEIN"/>
    <property type="match status" value="1"/>
</dbReference>
<keyword evidence="10" id="KW-0862">Zinc</keyword>
<keyword evidence="12 16" id="KW-0472">Membrane</keyword>
<keyword evidence="7" id="KW-0479">Metal-binding</keyword>
<dbReference type="PANTHER" id="PTHR31065:SF87">
    <property type="entry name" value="TRANSCRIPTION FACTOR"/>
    <property type="match status" value="1"/>
</dbReference>
<evidence type="ECO:0000256" key="2">
    <source>
        <dbReference type="ARBA" id="ARBA00004167"/>
    </source>
</evidence>
<evidence type="ECO:0000256" key="16">
    <source>
        <dbReference type="SAM" id="Phobius"/>
    </source>
</evidence>
<dbReference type="SUPFAM" id="SSF57850">
    <property type="entry name" value="RING/U-box"/>
    <property type="match status" value="1"/>
</dbReference>
<evidence type="ECO:0000256" key="15">
    <source>
        <dbReference type="SAM" id="MobiDB-lite"/>
    </source>
</evidence>
<reference evidence="18" key="1">
    <citation type="journal article" date="2012" name="Nature">
        <title>The tomato genome sequence provides insights into fleshy fruit evolution.</title>
        <authorList>
            <consortium name="Tomato Genome Consortium"/>
        </authorList>
    </citation>
    <scope>NUCLEOTIDE SEQUENCE [LARGE SCALE GENOMIC DNA]</scope>
    <source>
        <strain evidence="18">cv. Heinz 1706</strain>
    </source>
</reference>
<accession>A0A3Q7GUD3</accession>
<dbReference type="OMA" id="PYMSTRD"/>
<dbReference type="InterPro" id="IPR006734">
    <property type="entry name" value="PLATZ"/>
</dbReference>
<evidence type="ECO:0000256" key="3">
    <source>
        <dbReference type="ARBA" id="ARBA00004906"/>
    </source>
</evidence>
<dbReference type="GO" id="GO:0061630">
    <property type="term" value="F:ubiquitin protein ligase activity"/>
    <property type="evidence" value="ECO:0007669"/>
    <property type="project" value="UniProtKB-EC"/>
</dbReference>
<dbReference type="Gene3D" id="3.30.40.10">
    <property type="entry name" value="Zinc/RING finger domain, C3HC4 (zinc finger)"/>
    <property type="match status" value="1"/>
</dbReference>
<keyword evidence="6 16" id="KW-0812">Transmembrane</keyword>
<name>A0A3Q7GUD3_SOLLC</name>
<evidence type="ECO:0000256" key="6">
    <source>
        <dbReference type="ARBA" id="ARBA00022692"/>
    </source>
</evidence>
<evidence type="ECO:0000256" key="13">
    <source>
        <dbReference type="ARBA" id="ARBA00024209"/>
    </source>
</evidence>
<dbReference type="FunCoup" id="A0A3Q7GUD3">
    <property type="interactions" value="199"/>
</dbReference>
<comment type="similarity">
    <text evidence="13">Belongs to the RING-type zinc finger family. ATL subfamily.</text>
</comment>
<comment type="subcellular location">
    <subcellularLocation>
        <location evidence="2">Membrane</location>
        <topology evidence="2">Single-pass membrane protein</topology>
    </subcellularLocation>
</comment>
<comment type="pathway">
    <text evidence="3">Protein modification; protein ubiquitination.</text>
</comment>
<dbReference type="UniPathway" id="UPA00143"/>
<evidence type="ECO:0000313" key="18">
    <source>
        <dbReference type="EnsemblPlants" id="Solyc06g061250.2.1"/>
    </source>
</evidence>
<evidence type="ECO:0000256" key="11">
    <source>
        <dbReference type="ARBA" id="ARBA00022989"/>
    </source>
</evidence>
<evidence type="ECO:0000256" key="8">
    <source>
        <dbReference type="ARBA" id="ARBA00022771"/>
    </source>
</evidence>
<keyword evidence="5" id="KW-0808">Transferase</keyword>
<dbReference type="InterPro" id="IPR013083">
    <property type="entry name" value="Znf_RING/FYVE/PHD"/>
</dbReference>
<evidence type="ECO:0000259" key="17">
    <source>
        <dbReference type="PROSITE" id="PS50089"/>
    </source>
</evidence>
<dbReference type="Gramene" id="Solyc06g061250.2.1">
    <property type="protein sequence ID" value="Solyc06g061250.2.1"/>
    <property type="gene ID" value="Solyc06g061250.2"/>
</dbReference>
<protein>
    <recommendedName>
        <fullName evidence="4">RING-type E3 ubiquitin transferase</fullName>
        <ecNumber evidence="4">2.3.2.27</ecNumber>
    </recommendedName>
</protein>
<keyword evidence="19" id="KW-1185">Reference proteome</keyword>
<evidence type="ECO:0000256" key="4">
    <source>
        <dbReference type="ARBA" id="ARBA00012483"/>
    </source>
</evidence>
<evidence type="ECO:0000256" key="10">
    <source>
        <dbReference type="ARBA" id="ARBA00022833"/>
    </source>
</evidence>
<evidence type="ECO:0000256" key="12">
    <source>
        <dbReference type="ARBA" id="ARBA00023136"/>
    </source>
</evidence>
<dbReference type="SMART" id="SM00184">
    <property type="entry name" value="RING"/>
    <property type="match status" value="1"/>
</dbReference>
<comment type="catalytic activity">
    <reaction evidence="1">
        <text>S-ubiquitinyl-[E2 ubiquitin-conjugating enzyme]-L-cysteine + [acceptor protein]-L-lysine = [E2 ubiquitin-conjugating enzyme]-L-cysteine + N(6)-ubiquitinyl-[acceptor protein]-L-lysine.</text>
        <dbReference type="EC" id="2.3.2.27"/>
    </reaction>
</comment>
<dbReference type="Proteomes" id="UP000004994">
    <property type="component" value="Chromosome 6"/>
</dbReference>
<keyword evidence="9" id="KW-0833">Ubl conjugation pathway</keyword>
<keyword evidence="11 16" id="KW-1133">Transmembrane helix</keyword>
<dbReference type="CDD" id="cd16461">
    <property type="entry name" value="RING-H2_EL5-like"/>
    <property type="match status" value="1"/>
</dbReference>
<dbReference type="PROSITE" id="PS50089">
    <property type="entry name" value="ZF_RING_2"/>
    <property type="match status" value="1"/>
</dbReference>
<dbReference type="GO" id="GO:0016567">
    <property type="term" value="P:protein ubiquitination"/>
    <property type="evidence" value="ECO:0000318"/>
    <property type="project" value="GO_Central"/>
</dbReference>
<dbReference type="FunFam" id="3.30.40.10:FF:000187">
    <property type="entry name" value="E3 ubiquitin-protein ligase ATL6"/>
    <property type="match status" value="1"/>
</dbReference>
<feature type="domain" description="RING-type" evidence="17">
    <location>
        <begin position="356"/>
        <end position="398"/>
    </location>
</feature>
<dbReference type="InParanoid" id="A0A3Q7GUD3"/>
<dbReference type="Pfam" id="PF13639">
    <property type="entry name" value="zf-RING_2"/>
    <property type="match status" value="1"/>
</dbReference>
<dbReference type="EC" id="2.3.2.27" evidence="4"/>
<dbReference type="Pfam" id="PF04640">
    <property type="entry name" value="PLATZ"/>
    <property type="match status" value="1"/>
</dbReference>
<evidence type="ECO:0000256" key="5">
    <source>
        <dbReference type="ARBA" id="ARBA00022679"/>
    </source>
</evidence>